<protein>
    <submittedName>
        <fullName evidence="4">TetR/AcrR family transcriptional regulator</fullName>
    </submittedName>
</protein>
<keyword evidence="1 2" id="KW-0238">DNA-binding</keyword>
<evidence type="ECO:0000256" key="2">
    <source>
        <dbReference type="PROSITE-ProRule" id="PRU00335"/>
    </source>
</evidence>
<dbReference type="Gene3D" id="1.10.10.60">
    <property type="entry name" value="Homeodomain-like"/>
    <property type="match status" value="1"/>
</dbReference>
<proteinExistence type="predicted"/>
<evidence type="ECO:0000313" key="4">
    <source>
        <dbReference type="EMBL" id="MBC6000332.1"/>
    </source>
</evidence>
<dbReference type="AlphaFoldDB" id="A0A923NGT6"/>
<dbReference type="PANTHER" id="PTHR43479">
    <property type="entry name" value="ACREF/ENVCD OPERON REPRESSOR-RELATED"/>
    <property type="match status" value="1"/>
</dbReference>
<evidence type="ECO:0000256" key="1">
    <source>
        <dbReference type="ARBA" id="ARBA00023125"/>
    </source>
</evidence>
<dbReference type="InterPro" id="IPR013570">
    <property type="entry name" value="Tscrpt_reg_YsiA_C"/>
</dbReference>
<evidence type="ECO:0000259" key="3">
    <source>
        <dbReference type="PROSITE" id="PS50977"/>
    </source>
</evidence>
<dbReference type="EMBL" id="JACRWC010000117">
    <property type="protein sequence ID" value="MBC6000332.1"/>
    <property type="molecule type" value="Genomic_DNA"/>
</dbReference>
<dbReference type="Pfam" id="PF08359">
    <property type="entry name" value="TetR_C_4"/>
    <property type="match status" value="1"/>
</dbReference>
<feature type="domain" description="HTH tetR-type" evidence="3">
    <location>
        <begin position="28"/>
        <end position="88"/>
    </location>
</feature>
<dbReference type="SUPFAM" id="SSF46689">
    <property type="entry name" value="Homeodomain-like"/>
    <property type="match status" value="1"/>
</dbReference>
<reference evidence="4" key="1">
    <citation type="submission" date="2020-08" db="EMBL/GenBank/DDBJ databases">
        <authorList>
            <person name="Liu C."/>
            <person name="Sun Q."/>
        </authorList>
    </citation>
    <scope>NUCLEOTIDE SEQUENCE</scope>
    <source>
        <strain evidence="4">BX16</strain>
    </source>
</reference>
<feature type="DNA-binding region" description="H-T-H motif" evidence="2">
    <location>
        <begin position="51"/>
        <end position="70"/>
    </location>
</feature>
<dbReference type="PRINTS" id="PR00455">
    <property type="entry name" value="HTHTETR"/>
</dbReference>
<dbReference type="InterPro" id="IPR050624">
    <property type="entry name" value="HTH-type_Tx_Regulator"/>
</dbReference>
<dbReference type="InterPro" id="IPR001647">
    <property type="entry name" value="HTH_TetR"/>
</dbReference>
<keyword evidence="5" id="KW-1185">Reference proteome</keyword>
<dbReference type="InterPro" id="IPR036271">
    <property type="entry name" value="Tet_transcr_reg_TetR-rel_C_sf"/>
</dbReference>
<dbReference type="Pfam" id="PF00440">
    <property type="entry name" value="TetR_N"/>
    <property type="match status" value="1"/>
</dbReference>
<evidence type="ECO:0000313" key="5">
    <source>
        <dbReference type="Proteomes" id="UP000644115"/>
    </source>
</evidence>
<accession>A0A923NGT6</accession>
<organism evidence="4 5">
    <name type="scientific">Lentihominibacter faecis</name>
    <dbReference type="NCBI Taxonomy" id="2764712"/>
    <lineage>
        <taxon>Bacteria</taxon>
        <taxon>Bacillati</taxon>
        <taxon>Bacillota</taxon>
        <taxon>Clostridia</taxon>
        <taxon>Peptostreptococcales</taxon>
        <taxon>Anaerovoracaceae</taxon>
        <taxon>Lentihominibacter</taxon>
    </lineage>
</organism>
<dbReference type="GO" id="GO:0003677">
    <property type="term" value="F:DNA binding"/>
    <property type="evidence" value="ECO:0007669"/>
    <property type="project" value="UniProtKB-UniRule"/>
</dbReference>
<dbReference type="Proteomes" id="UP000644115">
    <property type="component" value="Unassembled WGS sequence"/>
</dbReference>
<dbReference type="PANTHER" id="PTHR43479:SF11">
    <property type="entry name" value="ACREF_ENVCD OPERON REPRESSOR-RELATED"/>
    <property type="match status" value="1"/>
</dbReference>
<comment type="caution">
    <text evidence="4">The sequence shown here is derived from an EMBL/GenBank/DDBJ whole genome shotgun (WGS) entry which is preliminary data.</text>
</comment>
<name>A0A923NGT6_9FIRM</name>
<dbReference type="PROSITE" id="PS50977">
    <property type="entry name" value="HTH_TETR_2"/>
    <property type="match status" value="1"/>
</dbReference>
<dbReference type="Gene3D" id="1.10.357.10">
    <property type="entry name" value="Tetracycline Repressor, domain 2"/>
    <property type="match status" value="1"/>
</dbReference>
<gene>
    <name evidence="4" type="ORF">H8876_10000</name>
</gene>
<dbReference type="SUPFAM" id="SSF48498">
    <property type="entry name" value="Tetracyclin repressor-like, C-terminal domain"/>
    <property type="match status" value="1"/>
</dbReference>
<sequence length="215" mass="25009">MYSGHYWISKIKFKTLGELYILMKKNARNTKGKIVSAAWKLFYQQGYDNTTIEEIVEASGTSRGSFYHYFEGKDALLSSLSYLFDDKYVELEKTMDPALSPIEKLKYINQELFLMIENTVSVELLSRLFATQLTTNGERHLLNTNRTYYKLLRQITIEGKEQGLFKENLSINDITRAYAMFERGLMYEWCISGGNYSLCQHAQTIMPLFLEGLCR</sequence>
<dbReference type="InterPro" id="IPR009057">
    <property type="entry name" value="Homeodomain-like_sf"/>
</dbReference>